<name>A0A2D0KRS2_9GAMM</name>
<dbReference type="EMBL" id="NJAJ01000010">
    <property type="protein sequence ID" value="PHM66143.1"/>
    <property type="molecule type" value="Genomic_DNA"/>
</dbReference>
<dbReference type="AlphaFoldDB" id="A0A2D0KRS2"/>
<dbReference type="Proteomes" id="UP000222366">
    <property type="component" value="Unassembled WGS sequence"/>
</dbReference>
<comment type="caution">
    <text evidence="1">The sequence shown here is derived from an EMBL/GenBank/DDBJ whole genome shotgun (WGS) entry which is preliminary data.</text>
</comment>
<proteinExistence type="predicted"/>
<evidence type="ECO:0000313" key="1">
    <source>
        <dbReference type="EMBL" id="PHM66143.1"/>
    </source>
</evidence>
<organism evidence="1 2">
    <name type="scientific">Xenorhabdus stockiae</name>
    <dbReference type="NCBI Taxonomy" id="351614"/>
    <lineage>
        <taxon>Bacteria</taxon>
        <taxon>Pseudomonadati</taxon>
        <taxon>Pseudomonadota</taxon>
        <taxon>Gammaproteobacteria</taxon>
        <taxon>Enterobacterales</taxon>
        <taxon>Morganellaceae</taxon>
        <taxon>Xenorhabdus</taxon>
    </lineage>
</organism>
<protein>
    <submittedName>
        <fullName evidence="1">Uncharacterized protein</fullName>
    </submittedName>
</protein>
<evidence type="ECO:0000313" key="2">
    <source>
        <dbReference type="Proteomes" id="UP000222366"/>
    </source>
</evidence>
<reference evidence="1 2" key="1">
    <citation type="journal article" date="2017" name="Nat. Microbiol.">
        <title>Natural product diversity associated with the nematode symbionts Photorhabdus and Xenorhabdus.</title>
        <authorList>
            <person name="Tobias N.J."/>
            <person name="Wolff H."/>
            <person name="Djahanschiri B."/>
            <person name="Grundmann F."/>
            <person name="Kronenwerth M."/>
            <person name="Shi Y.M."/>
            <person name="Simonyi S."/>
            <person name="Grun P."/>
            <person name="Shapiro-Ilan D."/>
            <person name="Pidot S.J."/>
            <person name="Stinear T.P."/>
            <person name="Ebersberger I."/>
            <person name="Bode H.B."/>
        </authorList>
    </citation>
    <scope>NUCLEOTIDE SEQUENCE [LARGE SCALE GENOMIC DNA]</scope>
    <source>
        <strain evidence="1 2">DSM 17904</strain>
    </source>
</reference>
<keyword evidence="2" id="KW-1185">Reference proteome</keyword>
<sequence length="459" mass="52292">MIVLISCTYSFWTYFYLSLNIAKNSEGFTYSSHCIEKIIVYIIVVIIFYKTKYDKGEKMDNYSLDDDIYVPSMYWKFDNPFLIFPLGHKGEVFTKVTTTLKDKNGTSLPNKKLFIISDSYKFPDGIIIYYSNHKDVIEIEKHNGIDGFYIESDDNGEILFFINVVKPQNLILILSSSFATSDSFYQQNALFITNQIITNYPDDFPLPDIINLHGRNIYSTGDGKFSFNIDIMKNTDIGKLCYILFFVDGRYTKKYIFFDKDQINGKFVLPSGIFVNNSLQNFTYIIFDEENGKPYPHKSPPLKINYTRTPNGPWPDVSRVYNPCVVTNSNGDVVEGNTITYQDINTDPNSSVGLFMKIVGTADTDKNPSLPPMGATVIGNVYITAANGNFNWTGTAELMIKPGGINWTTINIPRDFLENIQSFPNGPAKIYFDYQVGSDSDLYITYGQIWSGFIDTMKK</sequence>
<gene>
    <name evidence="1" type="ORF">Xsto_01368</name>
</gene>
<accession>A0A2D0KRS2</accession>